<dbReference type="RefSeq" id="WP_106747494.1">
    <property type="nucleotide sequence ID" value="NZ_CP027668.1"/>
</dbReference>
<feature type="transmembrane region" description="Helical" evidence="8">
    <location>
        <begin position="432"/>
        <end position="451"/>
    </location>
</feature>
<evidence type="ECO:0000256" key="5">
    <source>
        <dbReference type="ARBA" id="ARBA00022692"/>
    </source>
</evidence>
<keyword evidence="5 8" id="KW-0812">Transmembrane</keyword>
<dbReference type="Pfam" id="PF01032">
    <property type="entry name" value="FecCD"/>
    <property type="match status" value="2"/>
</dbReference>
<gene>
    <name evidence="9" type="ORF">C6569_03280</name>
</gene>
<evidence type="ECO:0000256" key="3">
    <source>
        <dbReference type="ARBA" id="ARBA00022448"/>
    </source>
</evidence>
<evidence type="ECO:0000256" key="2">
    <source>
        <dbReference type="ARBA" id="ARBA00007935"/>
    </source>
</evidence>
<keyword evidence="3" id="KW-0813">Transport</keyword>
<dbReference type="GO" id="GO:0005886">
    <property type="term" value="C:plasma membrane"/>
    <property type="evidence" value="ECO:0007669"/>
    <property type="project" value="UniProtKB-SubCell"/>
</dbReference>
<reference evidence="9 10" key="1">
    <citation type="submission" date="2018-03" db="EMBL/GenBank/DDBJ databases">
        <title>Genome sequencing of Phreatobacter sp.</title>
        <authorList>
            <person name="Kim S.-J."/>
            <person name="Heo J."/>
            <person name="Kwon S.-W."/>
        </authorList>
    </citation>
    <scope>NUCLEOTIDE SEQUENCE [LARGE SCALE GENOMIC DNA]</scope>
    <source>
        <strain evidence="9 10">S-12</strain>
    </source>
</reference>
<sequence length="667" mass="66934">MTAGPQTAGAPLRRAGPLAWCLGLAGLALALFLLRAGEAVPPARWLSAGLGRDGDVGGLVLHYSLLPRLAVAFLCGAALATAGLLFQEALGNPLAAPTTLGVSAGAQLAVTLAVIGLPGLAGFSREAVALAGAAALTAAVFAVTWRRGFASLPVILAGLVLNLACWAVATTLKLVNHEYVGTLFLWGSGSLEQQDWSVVSFLLPRIAVLLALAALVVRPLALLALGEDNARSLGVPVGRFRILVLGLGVMLTATVTAAVGMIGFLELAAPQIARMAGARRLSQRLWATPVIGGALLVIVDIAVQASGNLPTGAATALLGTPILLWLLPRIRLGVAAPTRDGPAAGSATAGRTPPGRMIAVLAVSCMAAALAATLIGRTADGGLALAWGTDLAALAPWRLPRVVAALTAGAMLAAAGVLLQRLTGNPLAGPEMLGIGSGVAAGLVAALTISLVPGPLLLLSASTAGAFGVAMVLFWLGRRSQFAPEPLVLTGLALSALLDAVVVAFLVTGDFRASKLLLWTSGATYYADGRAVAALLAAAALGLPAALALARWLDLLGLGPVAAAGLGLDVRRARLAILAVAAGLAAAAMMAVGPLSFVGLMAPHMARLAGFTRAASQIAAAVVTGATLMVLADCGGRLVLFPYELPAGLVAALIGLPYVLVALARRR</sequence>
<feature type="transmembrane region" description="Helical" evidence="8">
    <location>
        <begin position="488"/>
        <end position="511"/>
    </location>
</feature>
<feature type="transmembrane region" description="Helical" evidence="8">
    <location>
        <begin position="285"/>
        <end position="303"/>
    </location>
</feature>
<evidence type="ECO:0000256" key="4">
    <source>
        <dbReference type="ARBA" id="ARBA00022475"/>
    </source>
</evidence>
<accession>A0A2S0N7M0</accession>
<dbReference type="GO" id="GO:0022857">
    <property type="term" value="F:transmembrane transporter activity"/>
    <property type="evidence" value="ECO:0007669"/>
    <property type="project" value="InterPro"/>
</dbReference>
<evidence type="ECO:0000313" key="10">
    <source>
        <dbReference type="Proteomes" id="UP000237889"/>
    </source>
</evidence>
<evidence type="ECO:0000256" key="7">
    <source>
        <dbReference type="ARBA" id="ARBA00023136"/>
    </source>
</evidence>
<comment type="subcellular location">
    <subcellularLocation>
        <location evidence="1">Cell membrane</location>
        <topology evidence="1">Multi-pass membrane protein</topology>
    </subcellularLocation>
</comment>
<keyword evidence="6 8" id="KW-1133">Transmembrane helix</keyword>
<dbReference type="OrthoDB" id="9811721at2"/>
<dbReference type="KEGG" id="phr:C6569_03280"/>
<feature type="transmembrane region" description="Helical" evidence="8">
    <location>
        <begin position="457"/>
        <end position="476"/>
    </location>
</feature>
<dbReference type="AlphaFoldDB" id="A0A2S0N7M0"/>
<feature type="transmembrane region" description="Helical" evidence="8">
    <location>
        <begin position="358"/>
        <end position="379"/>
    </location>
</feature>
<feature type="transmembrane region" description="Helical" evidence="8">
    <location>
        <begin position="645"/>
        <end position="664"/>
    </location>
</feature>
<feature type="transmembrane region" description="Helical" evidence="8">
    <location>
        <begin position="575"/>
        <end position="602"/>
    </location>
</feature>
<dbReference type="NCBIfam" id="NF007866">
    <property type="entry name" value="PRK10577.1-2"/>
    <property type="match status" value="1"/>
</dbReference>
<evidence type="ECO:0000256" key="6">
    <source>
        <dbReference type="ARBA" id="ARBA00022989"/>
    </source>
</evidence>
<evidence type="ECO:0000313" key="9">
    <source>
        <dbReference type="EMBL" id="AVO44164.1"/>
    </source>
</evidence>
<dbReference type="Gene3D" id="1.10.3470.10">
    <property type="entry name" value="ABC transporter involved in vitamin B12 uptake, BtuC"/>
    <property type="match status" value="2"/>
</dbReference>
<proteinExistence type="inferred from homology"/>
<dbReference type="SUPFAM" id="SSF81345">
    <property type="entry name" value="ABC transporter involved in vitamin B12 uptake, BtuC"/>
    <property type="match status" value="2"/>
</dbReference>
<feature type="transmembrane region" description="Helical" evidence="8">
    <location>
        <begin position="151"/>
        <end position="175"/>
    </location>
</feature>
<dbReference type="GO" id="GO:0033214">
    <property type="term" value="P:siderophore-iron import into cell"/>
    <property type="evidence" value="ECO:0007669"/>
    <property type="project" value="TreeGrafter"/>
</dbReference>
<dbReference type="PANTHER" id="PTHR30472:SF37">
    <property type="entry name" value="FE(3+) DICITRATE TRANSPORT SYSTEM PERMEASE PROTEIN FECD-RELATED"/>
    <property type="match status" value="1"/>
</dbReference>
<evidence type="ECO:0000256" key="8">
    <source>
        <dbReference type="SAM" id="Phobius"/>
    </source>
</evidence>
<dbReference type="PANTHER" id="PTHR30472">
    <property type="entry name" value="FERRIC ENTEROBACTIN TRANSPORT SYSTEM PERMEASE PROTEIN"/>
    <property type="match status" value="1"/>
</dbReference>
<feature type="transmembrane region" description="Helical" evidence="8">
    <location>
        <begin position="15"/>
        <end position="34"/>
    </location>
</feature>
<feature type="transmembrane region" description="Helical" evidence="8">
    <location>
        <begin position="399"/>
        <end position="420"/>
    </location>
</feature>
<dbReference type="EMBL" id="CP027668">
    <property type="protein sequence ID" value="AVO44164.1"/>
    <property type="molecule type" value="Genomic_DNA"/>
</dbReference>
<feature type="transmembrane region" description="Helical" evidence="8">
    <location>
        <begin position="240"/>
        <end position="265"/>
    </location>
</feature>
<dbReference type="InterPro" id="IPR037294">
    <property type="entry name" value="ABC_BtuC-like"/>
</dbReference>
<name>A0A2S0N7M0_9HYPH</name>
<evidence type="ECO:0000256" key="1">
    <source>
        <dbReference type="ARBA" id="ARBA00004651"/>
    </source>
</evidence>
<keyword evidence="10" id="KW-1185">Reference proteome</keyword>
<protein>
    <submittedName>
        <fullName evidence="9">Fe(3+)-hydroxamate ABC transporter permease FhuB</fullName>
    </submittedName>
</protein>
<feature type="transmembrane region" description="Helical" evidence="8">
    <location>
        <begin position="196"/>
        <end position="220"/>
    </location>
</feature>
<comment type="similarity">
    <text evidence="2">Belongs to the binding-protein-dependent transport system permease family. FecCD subfamily.</text>
</comment>
<feature type="transmembrane region" description="Helical" evidence="8">
    <location>
        <begin position="531"/>
        <end position="554"/>
    </location>
</feature>
<feature type="transmembrane region" description="Helical" evidence="8">
    <location>
        <begin position="69"/>
        <end position="87"/>
    </location>
</feature>
<feature type="transmembrane region" description="Helical" evidence="8">
    <location>
        <begin position="99"/>
        <end position="120"/>
    </location>
</feature>
<feature type="transmembrane region" description="Helical" evidence="8">
    <location>
        <begin position="127"/>
        <end position="145"/>
    </location>
</feature>
<keyword evidence="7 8" id="KW-0472">Membrane</keyword>
<dbReference type="InterPro" id="IPR000522">
    <property type="entry name" value="ABC_transptr_permease_BtuC"/>
</dbReference>
<dbReference type="Proteomes" id="UP000237889">
    <property type="component" value="Chromosome"/>
</dbReference>
<organism evidence="9 10">
    <name type="scientific">Phreatobacter cathodiphilus</name>
    <dbReference type="NCBI Taxonomy" id="1868589"/>
    <lineage>
        <taxon>Bacteria</taxon>
        <taxon>Pseudomonadati</taxon>
        <taxon>Pseudomonadota</taxon>
        <taxon>Alphaproteobacteria</taxon>
        <taxon>Hyphomicrobiales</taxon>
        <taxon>Phreatobacteraceae</taxon>
        <taxon>Phreatobacter</taxon>
    </lineage>
</organism>
<keyword evidence="4" id="KW-1003">Cell membrane</keyword>
<dbReference type="CDD" id="cd06550">
    <property type="entry name" value="TM_ABC_iron-siderophores_like"/>
    <property type="match status" value="2"/>
</dbReference>